<organism evidence="2 3">
    <name type="scientific">Methanobrevibacter thaueri</name>
    <dbReference type="NCBI Taxonomy" id="190975"/>
    <lineage>
        <taxon>Archaea</taxon>
        <taxon>Methanobacteriati</taxon>
        <taxon>Methanobacteriota</taxon>
        <taxon>Methanomada group</taxon>
        <taxon>Methanobacteria</taxon>
        <taxon>Methanobacteriales</taxon>
        <taxon>Methanobacteriaceae</taxon>
        <taxon>Methanobrevibacter</taxon>
    </lineage>
</organism>
<proteinExistence type="predicted"/>
<dbReference type="GO" id="GO:0030643">
    <property type="term" value="P:intracellular phosphate ion homeostasis"/>
    <property type="evidence" value="ECO:0007669"/>
    <property type="project" value="InterPro"/>
</dbReference>
<evidence type="ECO:0000313" key="3">
    <source>
        <dbReference type="Proteomes" id="UP000783037"/>
    </source>
</evidence>
<sequence length="154" mass="17238">MSEKTPGISFQNRMDNIVDDYRELGNLAIRLNGDVVKLLENYDESVHKSISAGSSTLDIKTINLERVCIRFMATEQPLAKDLLFIESILRVISHIKRVGHLCAKIADSIRNIHDVAIPKKILNQLALMGEYIGIMLKKIIFSIFKSGSGQGKRA</sequence>
<dbReference type="Gene3D" id="1.20.58.220">
    <property type="entry name" value="Phosphate transport system protein phou homolog 2, domain 2"/>
    <property type="match status" value="1"/>
</dbReference>
<reference evidence="2" key="1">
    <citation type="submission" date="2019-04" db="EMBL/GenBank/DDBJ databases">
        <title>Evolution of Biomass-Degrading Anaerobic Consortia Revealed by Metagenomics.</title>
        <authorList>
            <person name="Peng X."/>
        </authorList>
    </citation>
    <scope>NUCLEOTIDE SEQUENCE</scope>
    <source>
        <strain evidence="2">SIG18</strain>
    </source>
</reference>
<dbReference type="GO" id="GO:0045936">
    <property type="term" value="P:negative regulation of phosphate metabolic process"/>
    <property type="evidence" value="ECO:0007669"/>
    <property type="project" value="InterPro"/>
</dbReference>
<dbReference type="EMBL" id="SUTK01000083">
    <property type="protein sequence ID" value="MBE6502604.1"/>
    <property type="molecule type" value="Genomic_DNA"/>
</dbReference>
<dbReference type="InterPro" id="IPR026022">
    <property type="entry name" value="PhoU_dom"/>
</dbReference>
<protein>
    <recommendedName>
        <fullName evidence="1">PhoU domain-containing protein</fullName>
    </recommendedName>
</protein>
<evidence type="ECO:0000259" key="1">
    <source>
        <dbReference type="Pfam" id="PF01895"/>
    </source>
</evidence>
<evidence type="ECO:0000313" key="2">
    <source>
        <dbReference type="EMBL" id="MBE6502604.1"/>
    </source>
</evidence>
<gene>
    <name evidence="2" type="ORF">E7Z79_09240</name>
</gene>
<dbReference type="InterPro" id="IPR028366">
    <property type="entry name" value="PhoU"/>
</dbReference>
<dbReference type="PANTHER" id="PTHR42930:SF3">
    <property type="entry name" value="PHOSPHATE-SPECIFIC TRANSPORT SYSTEM ACCESSORY PROTEIN PHOU"/>
    <property type="match status" value="1"/>
</dbReference>
<comment type="caution">
    <text evidence="2">The sequence shown here is derived from an EMBL/GenBank/DDBJ whole genome shotgun (WGS) entry which is preliminary data.</text>
</comment>
<dbReference type="RefSeq" id="WP_303739674.1">
    <property type="nucleotide sequence ID" value="NZ_SUTK01000083.1"/>
</dbReference>
<name>A0A8T3VH89_9EURY</name>
<feature type="domain" description="PhoU" evidence="1">
    <location>
        <begin position="22"/>
        <end position="108"/>
    </location>
</feature>
<dbReference type="InterPro" id="IPR038078">
    <property type="entry name" value="PhoU-like_sf"/>
</dbReference>
<dbReference type="AlphaFoldDB" id="A0A8T3VH89"/>
<dbReference type="Proteomes" id="UP000783037">
    <property type="component" value="Unassembled WGS sequence"/>
</dbReference>
<dbReference type="Pfam" id="PF01895">
    <property type="entry name" value="PhoU"/>
    <property type="match status" value="1"/>
</dbReference>
<accession>A0A8T3VH89</accession>
<dbReference type="PANTHER" id="PTHR42930">
    <property type="entry name" value="PHOSPHATE-SPECIFIC TRANSPORT SYSTEM ACCESSORY PROTEIN PHOU"/>
    <property type="match status" value="1"/>
</dbReference>
<dbReference type="SUPFAM" id="SSF109755">
    <property type="entry name" value="PhoU-like"/>
    <property type="match status" value="1"/>
</dbReference>